<dbReference type="GO" id="GO:0000271">
    <property type="term" value="P:polysaccharide biosynthetic process"/>
    <property type="evidence" value="ECO:0007669"/>
    <property type="project" value="TreeGrafter"/>
</dbReference>
<dbReference type="GO" id="GO:0005829">
    <property type="term" value="C:cytosol"/>
    <property type="evidence" value="ECO:0007669"/>
    <property type="project" value="TreeGrafter"/>
</dbReference>
<name>A0A382WRN8_9ZZZZ</name>
<dbReference type="PANTHER" id="PTHR21047">
    <property type="entry name" value="DTDP-6-DEOXY-D-GLUCOSE-3,5 EPIMERASE"/>
    <property type="match status" value="1"/>
</dbReference>
<accession>A0A382WRN8</accession>
<evidence type="ECO:0000313" key="1">
    <source>
        <dbReference type="EMBL" id="SVD61294.1"/>
    </source>
</evidence>
<reference evidence="1" key="1">
    <citation type="submission" date="2018-05" db="EMBL/GenBank/DDBJ databases">
        <authorList>
            <person name="Lanie J.A."/>
            <person name="Ng W.-L."/>
            <person name="Kazmierczak K.M."/>
            <person name="Andrzejewski T.M."/>
            <person name="Davidsen T.M."/>
            <person name="Wayne K.J."/>
            <person name="Tettelin H."/>
            <person name="Glass J.I."/>
            <person name="Rusch D."/>
            <person name="Podicherti R."/>
            <person name="Tsui H.-C.T."/>
            <person name="Winkler M.E."/>
        </authorList>
    </citation>
    <scope>NUCLEOTIDE SEQUENCE</scope>
</reference>
<dbReference type="InterPro" id="IPR014710">
    <property type="entry name" value="RmlC-like_jellyroll"/>
</dbReference>
<dbReference type="Gene3D" id="2.60.120.10">
    <property type="entry name" value="Jelly Rolls"/>
    <property type="match status" value="1"/>
</dbReference>
<dbReference type="SUPFAM" id="SSF51182">
    <property type="entry name" value="RmlC-like cupins"/>
    <property type="match status" value="1"/>
</dbReference>
<dbReference type="PANTHER" id="PTHR21047:SF2">
    <property type="entry name" value="THYMIDINE DIPHOSPHO-4-KETO-RHAMNOSE 3,5-EPIMERASE"/>
    <property type="match status" value="1"/>
</dbReference>
<proteinExistence type="predicted"/>
<organism evidence="1">
    <name type="scientific">marine metagenome</name>
    <dbReference type="NCBI Taxonomy" id="408172"/>
    <lineage>
        <taxon>unclassified sequences</taxon>
        <taxon>metagenomes</taxon>
        <taxon>ecological metagenomes</taxon>
    </lineage>
</organism>
<dbReference type="NCBIfam" id="TIGR01221">
    <property type="entry name" value="rmlC"/>
    <property type="match status" value="1"/>
</dbReference>
<dbReference type="GO" id="GO:0008830">
    <property type="term" value="F:dTDP-4-dehydrorhamnose 3,5-epimerase activity"/>
    <property type="evidence" value="ECO:0007669"/>
    <property type="project" value="InterPro"/>
</dbReference>
<sequence>MIVENTSLTGTKIITPNVFDDSRGYFFESYKSTDFAEYGLPTKFVQDNEVKSPRGVLRGLHYQLKNPQGKLVRVVLGSILDVAVDIRIGSPSFGKSEMVDLSAENRKMLYVPEGFAHGYLVTSEESVVIYKCTKVYDPDDEYGIKWNDKTIGLKWNYDSPIISEKDLNLPALKDQQFLPKY</sequence>
<gene>
    <name evidence="1" type="ORF">METZ01_LOCUS414148</name>
</gene>
<evidence type="ECO:0008006" key="2">
    <source>
        <dbReference type="Google" id="ProtNLM"/>
    </source>
</evidence>
<dbReference type="CDD" id="cd00438">
    <property type="entry name" value="cupin_RmlC"/>
    <property type="match status" value="1"/>
</dbReference>
<dbReference type="InterPro" id="IPR000888">
    <property type="entry name" value="RmlC-like"/>
</dbReference>
<dbReference type="InterPro" id="IPR011051">
    <property type="entry name" value="RmlC_Cupin_sf"/>
</dbReference>
<dbReference type="Pfam" id="PF00908">
    <property type="entry name" value="dTDP_sugar_isom"/>
    <property type="match status" value="1"/>
</dbReference>
<dbReference type="EMBL" id="UINC01161860">
    <property type="protein sequence ID" value="SVD61294.1"/>
    <property type="molecule type" value="Genomic_DNA"/>
</dbReference>
<protein>
    <recommendedName>
        <fullName evidence="2">dTDP-4-dehydrorhamnose 3,5-epimerase</fullName>
    </recommendedName>
</protein>
<dbReference type="AlphaFoldDB" id="A0A382WRN8"/>